<proteinExistence type="predicted"/>
<organism evidence="1 2">
    <name type="scientific">Cronobacter condimenti 1330</name>
    <dbReference type="NCBI Taxonomy" id="1073999"/>
    <lineage>
        <taxon>Bacteria</taxon>
        <taxon>Pseudomonadati</taxon>
        <taxon>Pseudomonadota</taxon>
        <taxon>Gammaproteobacteria</taxon>
        <taxon>Enterobacterales</taxon>
        <taxon>Enterobacteriaceae</taxon>
        <taxon>Cronobacter</taxon>
    </lineage>
</organism>
<name>K8AFB7_9ENTR</name>
<reference evidence="1" key="1">
    <citation type="submission" date="2012-07" db="EMBL/GenBank/DDBJ databases">
        <authorList>
            <person name="Cummings C."/>
        </authorList>
    </citation>
    <scope>NUCLEOTIDE SEQUENCE</scope>
    <source>
        <strain evidence="1">1330</strain>
    </source>
</reference>
<dbReference type="AlphaFoldDB" id="K8AFB7"/>
<accession>K8AFB7</accession>
<sequence length="49" mass="5511">MNTRFHKPYRDGCAPCATTVQRALAGRLFRASRIPVKTSPSKINVKTKH</sequence>
<evidence type="ECO:0000313" key="1">
    <source>
        <dbReference type="EMBL" id="CCJ74484.1"/>
    </source>
</evidence>
<gene>
    <name evidence="1" type="ORF">BN137_3882</name>
</gene>
<dbReference type="Proteomes" id="UP000009340">
    <property type="component" value="Unassembled WGS sequence"/>
</dbReference>
<protein>
    <submittedName>
        <fullName evidence="1">Uncharacterized protein</fullName>
    </submittedName>
</protein>
<comment type="caution">
    <text evidence="1">The sequence shown here is derived from an EMBL/GenBank/DDBJ whole genome shotgun (WGS) entry which is preliminary data.</text>
</comment>
<evidence type="ECO:0000313" key="2">
    <source>
        <dbReference type="Proteomes" id="UP000009340"/>
    </source>
</evidence>
<dbReference type="EMBL" id="CAKW01000138">
    <property type="protein sequence ID" value="CCJ74484.1"/>
    <property type="molecule type" value="Genomic_DNA"/>
</dbReference>